<sequence length="161" mass="18895">MLVNFESLSETSKIWIYQSNREFSDNELEIIKTKLDSFIENWQGHGDDLKASYQLKYNQFIILAVDEKFNEVSGCSIDASVNLIKQFEKEFMLDLTNKLNISFKDNNNINIVSLSDFQHYVKQGKINLNTIVFNNMVTSKADYINNWEVTADKSWHKRFFV</sequence>
<evidence type="ECO:0000313" key="1">
    <source>
        <dbReference type="EMBL" id="VAW25395.1"/>
    </source>
</evidence>
<evidence type="ECO:0008006" key="2">
    <source>
        <dbReference type="Google" id="ProtNLM"/>
    </source>
</evidence>
<protein>
    <recommendedName>
        <fullName evidence="2">ABC transporter ATPase</fullName>
    </recommendedName>
</protein>
<reference evidence="1" key="1">
    <citation type="submission" date="2018-06" db="EMBL/GenBank/DDBJ databases">
        <authorList>
            <person name="Zhirakovskaya E."/>
        </authorList>
    </citation>
    <scope>NUCLEOTIDE SEQUENCE</scope>
</reference>
<gene>
    <name evidence="1" type="ORF">MNBD_BACTEROID04-1186</name>
</gene>
<dbReference type="EMBL" id="UOER01000388">
    <property type="protein sequence ID" value="VAW25395.1"/>
    <property type="molecule type" value="Genomic_DNA"/>
</dbReference>
<organism evidence="1">
    <name type="scientific">hydrothermal vent metagenome</name>
    <dbReference type="NCBI Taxonomy" id="652676"/>
    <lineage>
        <taxon>unclassified sequences</taxon>
        <taxon>metagenomes</taxon>
        <taxon>ecological metagenomes</taxon>
    </lineage>
</organism>
<dbReference type="AlphaFoldDB" id="A0A3B0U3D0"/>
<name>A0A3B0U3D0_9ZZZZ</name>
<accession>A0A3B0U3D0</accession>
<proteinExistence type="predicted"/>